<organism evidence="3">
    <name type="scientific">Tenebrio molitor</name>
    <name type="common">Yellow mealworm beetle</name>
    <dbReference type="NCBI Taxonomy" id="7067"/>
    <lineage>
        <taxon>Eukaryota</taxon>
        <taxon>Metazoa</taxon>
        <taxon>Ecdysozoa</taxon>
        <taxon>Arthropoda</taxon>
        <taxon>Hexapoda</taxon>
        <taxon>Insecta</taxon>
        <taxon>Pterygota</taxon>
        <taxon>Neoptera</taxon>
        <taxon>Endopterygota</taxon>
        <taxon>Coleoptera</taxon>
        <taxon>Polyphaga</taxon>
        <taxon>Cucujiformia</taxon>
        <taxon>Tenebrionidae</taxon>
        <taxon>Tenebrio</taxon>
    </lineage>
</organism>
<dbReference type="GO" id="GO:0007165">
    <property type="term" value="P:signal transduction"/>
    <property type="evidence" value="ECO:0007669"/>
    <property type="project" value="InterPro"/>
</dbReference>
<dbReference type="PROSITE" id="PS50017">
    <property type="entry name" value="DEATH_DOMAIN"/>
    <property type="match status" value="1"/>
</dbReference>
<dbReference type="SUPFAM" id="SSF47986">
    <property type="entry name" value="DEATH domain"/>
    <property type="match status" value="1"/>
</dbReference>
<dbReference type="Gene3D" id="1.10.533.10">
    <property type="entry name" value="Death Domain, Fas"/>
    <property type="match status" value="1"/>
</dbReference>
<dbReference type="InterPro" id="IPR011029">
    <property type="entry name" value="DEATH-like_dom_sf"/>
</dbReference>
<proteinExistence type="evidence at transcript level"/>
<evidence type="ECO:0000256" key="1">
    <source>
        <dbReference type="SAM" id="MobiDB-lite"/>
    </source>
</evidence>
<dbReference type="SMART" id="SM00005">
    <property type="entry name" value="DEATH"/>
    <property type="match status" value="1"/>
</dbReference>
<dbReference type="Pfam" id="PF00531">
    <property type="entry name" value="Death"/>
    <property type="match status" value="1"/>
</dbReference>
<feature type="compositionally biased region" description="Acidic residues" evidence="1">
    <location>
        <begin position="1"/>
        <end position="12"/>
    </location>
</feature>
<accession>A0A4P8XKN7</accession>
<dbReference type="CDD" id="cd01670">
    <property type="entry name" value="Death"/>
    <property type="match status" value="1"/>
</dbReference>
<sequence length="202" mass="23079">MSGEYSTDDDLTTDAIPSPPRDEVNKEKDENAEELGHINGQPKMKTKSRVFKKPKKSTPTAFASVINISNANGIHVGSNYNVYLNKTENTQKTDYTITHAIKALFDSTVPVDRKHLLFLVPHINEEWRNTARILDYSDGQISQFCEDYIRSGIKEVKYQLLLDWIQNEDDAATVARLSKALWETNQQDAVKRWSETFIGDKR</sequence>
<evidence type="ECO:0000259" key="2">
    <source>
        <dbReference type="PROSITE" id="PS50017"/>
    </source>
</evidence>
<feature type="domain" description="Death" evidence="2">
    <location>
        <begin position="122"/>
        <end position="197"/>
    </location>
</feature>
<evidence type="ECO:0000313" key="3">
    <source>
        <dbReference type="EMBL" id="QCS90310.1"/>
    </source>
</evidence>
<reference evidence="3" key="1">
    <citation type="submission" date="2018-11" db="EMBL/GenBank/DDBJ databases">
        <authorList>
            <person name="Han Y.S."/>
            <person name="Jo Y.H."/>
            <person name="Lee Y.S."/>
        </authorList>
    </citation>
    <scope>NUCLEOTIDE SEQUENCE</scope>
</reference>
<feature type="compositionally biased region" description="Basic and acidic residues" evidence="1">
    <location>
        <begin position="20"/>
        <end position="29"/>
    </location>
</feature>
<protein>
    <submittedName>
        <fullName evidence="3">Immune deficiency</fullName>
    </submittedName>
</protein>
<name>A0A4P8XKN7_TENMO</name>
<dbReference type="EMBL" id="MK121950">
    <property type="protein sequence ID" value="QCS90310.1"/>
    <property type="molecule type" value="mRNA"/>
</dbReference>
<feature type="region of interest" description="Disordered" evidence="1">
    <location>
        <begin position="1"/>
        <end position="49"/>
    </location>
</feature>
<dbReference type="AlphaFoldDB" id="A0A4P8XKN7"/>
<dbReference type="InterPro" id="IPR000488">
    <property type="entry name" value="Death_dom"/>
</dbReference>